<evidence type="ECO:0000256" key="3">
    <source>
        <dbReference type="ARBA" id="ARBA00022759"/>
    </source>
</evidence>
<dbReference type="Gene3D" id="3.30.420.10">
    <property type="entry name" value="Ribonuclease H-like superfamily/Ribonuclease H"/>
    <property type="match status" value="1"/>
</dbReference>
<feature type="region of interest" description="Disordered" evidence="10">
    <location>
        <begin position="304"/>
        <end position="323"/>
    </location>
</feature>
<accession>A0A225UIY5</accession>
<keyword evidence="3" id="KW-0255">Endonuclease</keyword>
<dbReference type="GO" id="GO:0004519">
    <property type="term" value="F:endonuclease activity"/>
    <property type="evidence" value="ECO:0007669"/>
    <property type="project" value="UniProtKB-KW"/>
</dbReference>
<keyword evidence="2" id="KW-0479">Metal-binding</keyword>
<evidence type="ECO:0000256" key="9">
    <source>
        <dbReference type="ARBA" id="ARBA00023172"/>
    </source>
</evidence>
<feature type="region of interest" description="Disordered" evidence="10">
    <location>
        <begin position="265"/>
        <end position="288"/>
    </location>
</feature>
<evidence type="ECO:0000256" key="6">
    <source>
        <dbReference type="ARBA" id="ARBA00022908"/>
    </source>
</evidence>
<dbReference type="PANTHER" id="PTHR42648:SF11">
    <property type="entry name" value="TRANSPOSON TY4-P GAG-POL POLYPROTEIN"/>
    <property type="match status" value="1"/>
</dbReference>
<proteinExistence type="predicted"/>
<dbReference type="PANTHER" id="PTHR42648">
    <property type="entry name" value="TRANSPOSASE, PUTATIVE-RELATED"/>
    <property type="match status" value="1"/>
</dbReference>
<evidence type="ECO:0000313" key="12">
    <source>
        <dbReference type="EMBL" id="OWY92943.1"/>
    </source>
</evidence>
<sequence length="323" mass="36266">MFLLVMDEHSRFKWVFLFSSKADSSLHLRRLILKLKKQFAKHKVVVFHADGGGEFVSNDFKNFCADAGITIQYTHPDSPYENGIERANGTLVSRVRSMLNATQLPNLLWGEALLHAVDTLNVCSTSALNGKSPREFLYGKKPDLRTLRTWGCLAHAHIQYTSRQRKEKLSTRVRTCILLGYSLEKKGYKLLDVKTGCVLTARDGNIRFHEAFTVARDYIEKLLLNSFFRGDYELCEDVPVVRIRTSLDVLVAKPASPVNPVAIVDTASGTNPPAADKPSLPDAEQPAKRQREPFNLYHVCADEDWLPPKSMPSSAAPPRPLSK</sequence>
<evidence type="ECO:0000256" key="2">
    <source>
        <dbReference type="ARBA" id="ARBA00022723"/>
    </source>
</evidence>
<dbReference type="InterPro" id="IPR039537">
    <property type="entry name" value="Retrotran_Ty1/copia-like"/>
</dbReference>
<dbReference type="AlphaFoldDB" id="A0A225UIY5"/>
<dbReference type="GO" id="GO:0003887">
    <property type="term" value="F:DNA-directed DNA polymerase activity"/>
    <property type="evidence" value="ECO:0007669"/>
    <property type="project" value="UniProtKB-KW"/>
</dbReference>
<evidence type="ECO:0000256" key="10">
    <source>
        <dbReference type="SAM" id="MobiDB-lite"/>
    </source>
</evidence>
<evidence type="ECO:0000256" key="7">
    <source>
        <dbReference type="ARBA" id="ARBA00022918"/>
    </source>
</evidence>
<comment type="caution">
    <text evidence="12">The sequence shown here is derived from an EMBL/GenBank/DDBJ whole genome shotgun (WGS) entry which is preliminary data.</text>
</comment>
<keyword evidence="6" id="KW-0229">DNA integration</keyword>
<dbReference type="EMBL" id="NBNE01016999">
    <property type="protein sequence ID" value="OWY92943.1"/>
    <property type="molecule type" value="Genomic_DNA"/>
</dbReference>
<dbReference type="InterPro" id="IPR001584">
    <property type="entry name" value="Integrase_cat-core"/>
</dbReference>
<dbReference type="GO" id="GO:0006310">
    <property type="term" value="P:DNA recombination"/>
    <property type="evidence" value="ECO:0007669"/>
    <property type="project" value="UniProtKB-KW"/>
</dbReference>
<dbReference type="Pfam" id="PF00665">
    <property type="entry name" value="rve"/>
    <property type="match status" value="1"/>
</dbReference>
<evidence type="ECO:0000256" key="5">
    <source>
        <dbReference type="ARBA" id="ARBA00022842"/>
    </source>
</evidence>
<evidence type="ECO:0000313" key="13">
    <source>
        <dbReference type="Proteomes" id="UP000198211"/>
    </source>
</evidence>
<evidence type="ECO:0000256" key="8">
    <source>
        <dbReference type="ARBA" id="ARBA00022932"/>
    </source>
</evidence>
<evidence type="ECO:0000259" key="11">
    <source>
        <dbReference type="PROSITE" id="PS50994"/>
    </source>
</evidence>
<dbReference type="InterPro" id="IPR012337">
    <property type="entry name" value="RNaseH-like_sf"/>
</dbReference>
<keyword evidence="8" id="KW-0548">Nucleotidyltransferase</keyword>
<protein>
    <submittedName>
        <fullName evidence="12">Polyprotein</fullName>
    </submittedName>
</protein>
<dbReference type="GO" id="GO:0016787">
    <property type="term" value="F:hydrolase activity"/>
    <property type="evidence" value="ECO:0007669"/>
    <property type="project" value="UniProtKB-KW"/>
</dbReference>
<dbReference type="Pfam" id="PF25597">
    <property type="entry name" value="SH3_retrovirus"/>
    <property type="match status" value="1"/>
</dbReference>
<dbReference type="GO" id="GO:0046872">
    <property type="term" value="F:metal ion binding"/>
    <property type="evidence" value="ECO:0007669"/>
    <property type="project" value="UniProtKB-KW"/>
</dbReference>
<evidence type="ECO:0000256" key="1">
    <source>
        <dbReference type="ARBA" id="ARBA00022722"/>
    </source>
</evidence>
<keyword evidence="8" id="KW-0239">DNA-directed DNA polymerase</keyword>
<dbReference type="GO" id="GO:0003964">
    <property type="term" value="F:RNA-directed DNA polymerase activity"/>
    <property type="evidence" value="ECO:0007669"/>
    <property type="project" value="UniProtKB-KW"/>
</dbReference>
<organism evidence="12 13">
    <name type="scientific">Phytophthora megakarya</name>
    <dbReference type="NCBI Taxonomy" id="4795"/>
    <lineage>
        <taxon>Eukaryota</taxon>
        <taxon>Sar</taxon>
        <taxon>Stramenopiles</taxon>
        <taxon>Oomycota</taxon>
        <taxon>Peronosporomycetes</taxon>
        <taxon>Peronosporales</taxon>
        <taxon>Peronosporaceae</taxon>
        <taxon>Phytophthora</taxon>
    </lineage>
</organism>
<keyword evidence="4" id="KW-0378">Hydrolase</keyword>
<dbReference type="Proteomes" id="UP000198211">
    <property type="component" value="Unassembled WGS sequence"/>
</dbReference>
<dbReference type="GO" id="GO:0003676">
    <property type="term" value="F:nucleic acid binding"/>
    <property type="evidence" value="ECO:0007669"/>
    <property type="project" value="InterPro"/>
</dbReference>
<name>A0A225UIY5_9STRA</name>
<feature type="domain" description="Integrase catalytic" evidence="11">
    <location>
        <begin position="1"/>
        <end position="141"/>
    </location>
</feature>
<keyword evidence="5" id="KW-0460">Magnesium</keyword>
<dbReference type="OrthoDB" id="120229at2759"/>
<reference evidence="13" key="1">
    <citation type="submission" date="2017-03" db="EMBL/GenBank/DDBJ databases">
        <title>Phytopthora megakarya and P. palmivora, two closely related causual agents of cacao black pod achieved similar genome size and gene model numbers by different mechanisms.</title>
        <authorList>
            <person name="Ali S."/>
            <person name="Shao J."/>
            <person name="Larry D.J."/>
            <person name="Kronmiller B."/>
            <person name="Shen D."/>
            <person name="Strem M.D."/>
            <person name="Melnick R.L."/>
            <person name="Guiltinan M.J."/>
            <person name="Tyler B.M."/>
            <person name="Meinhardt L.W."/>
            <person name="Bailey B.A."/>
        </authorList>
    </citation>
    <scope>NUCLEOTIDE SEQUENCE [LARGE SCALE GENOMIC DNA]</scope>
    <source>
        <strain evidence="13">zdho120</strain>
    </source>
</reference>
<keyword evidence="8" id="KW-0808">Transferase</keyword>
<dbReference type="GO" id="GO:0015074">
    <property type="term" value="P:DNA integration"/>
    <property type="evidence" value="ECO:0007669"/>
    <property type="project" value="UniProtKB-KW"/>
</dbReference>
<dbReference type="SUPFAM" id="SSF53098">
    <property type="entry name" value="Ribonuclease H-like"/>
    <property type="match status" value="1"/>
</dbReference>
<dbReference type="PROSITE" id="PS50994">
    <property type="entry name" value="INTEGRASE"/>
    <property type="match status" value="1"/>
</dbReference>
<keyword evidence="1" id="KW-0540">Nuclease</keyword>
<gene>
    <name evidence="12" type="ORF">PHMEG_00037836</name>
</gene>
<dbReference type="InterPro" id="IPR057670">
    <property type="entry name" value="SH3_retrovirus"/>
</dbReference>
<dbReference type="InterPro" id="IPR036397">
    <property type="entry name" value="RNaseH_sf"/>
</dbReference>
<keyword evidence="9" id="KW-0233">DNA recombination</keyword>
<keyword evidence="7" id="KW-0695">RNA-directed DNA polymerase</keyword>
<evidence type="ECO:0000256" key="4">
    <source>
        <dbReference type="ARBA" id="ARBA00022801"/>
    </source>
</evidence>
<keyword evidence="13" id="KW-1185">Reference proteome</keyword>
<dbReference type="STRING" id="4795.A0A225UIY5"/>